<organism evidence="2 3">
    <name type="scientific">Pseudomyxococcus hansupus</name>
    <dbReference type="NCBI Taxonomy" id="1297742"/>
    <lineage>
        <taxon>Bacteria</taxon>
        <taxon>Pseudomonadati</taxon>
        <taxon>Myxococcota</taxon>
        <taxon>Myxococcia</taxon>
        <taxon>Myxococcales</taxon>
        <taxon>Cystobacterineae</taxon>
        <taxon>Myxococcaceae</taxon>
        <taxon>Pseudomyxococcus</taxon>
    </lineage>
</organism>
<dbReference type="KEGG" id="mym:A176_005696"/>
<evidence type="ECO:0000313" key="2">
    <source>
        <dbReference type="EMBL" id="AKQ68784.1"/>
    </source>
</evidence>
<dbReference type="Pfam" id="PF03168">
    <property type="entry name" value="LEA_2"/>
    <property type="match status" value="1"/>
</dbReference>
<dbReference type="EMBL" id="CP012109">
    <property type="protein sequence ID" value="AKQ68784.1"/>
    <property type="molecule type" value="Genomic_DNA"/>
</dbReference>
<evidence type="ECO:0000259" key="1">
    <source>
        <dbReference type="SMART" id="SM00769"/>
    </source>
</evidence>
<dbReference type="PATRIC" id="fig|1297742.4.peg.5793"/>
<evidence type="ECO:0000313" key="3">
    <source>
        <dbReference type="Proteomes" id="UP000009026"/>
    </source>
</evidence>
<name>A0A0H4X0Y9_9BACT</name>
<feature type="domain" description="Water stress and hypersensitive response" evidence="1">
    <location>
        <begin position="127"/>
        <end position="241"/>
    </location>
</feature>
<sequence>MLTAQQTLVSAQGLTDATLRYQAQVASPAKGVVERADYELVADGQVVKTGTAKLDVPLEPGVPADIAFEERAPYVKSAQDLTRLSEQGGTLLLALRGTLVVRTGGGHEETIPFAASRAARVPRLPIVVVEELDGARYSAEEVQLNLRLGVRNPNPFPLKLEGLTWTATVAGKTLDSGTLAQADTVDASATGVYPVELTVTPDTWGPEVKALIAKGLLPYGVTGEVTGPLLRVPYSLTGEVKLNVSR</sequence>
<dbReference type="AlphaFoldDB" id="A0A0H4X0Y9"/>
<dbReference type="Gene3D" id="2.60.40.1820">
    <property type="match status" value="1"/>
</dbReference>
<dbReference type="GO" id="GO:0009269">
    <property type="term" value="P:response to desiccation"/>
    <property type="evidence" value="ECO:0007669"/>
    <property type="project" value="InterPro"/>
</dbReference>
<accession>A0A0H4X0Y9</accession>
<protein>
    <recommendedName>
        <fullName evidence="1">Water stress and hypersensitive response domain-containing protein</fullName>
    </recommendedName>
</protein>
<dbReference type="InterPro" id="IPR013990">
    <property type="entry name" value="WHy-dom"/>
</dbReference>
<gene>
    <name evidence="2" type="ORF">A176_005696</name>
</gene>
<dbReference type="STRING" id="1297742.A176_005696"/>
<reference evidence="2 3" key="1">
    <citation type="journal article" date="2016" name="PLoS ONE">
        <title>Complete Genome Sequence and Comparative Genomics of a Novel Myxobacterium Myxococcus hansupus.</title>
        <authorList>
            <person name="Sharma G."/>
            <person name="Narwani T."/>
            <person name="Subramanian S."/>
        </authorList>
    </citation>
    <scope>NUCLEOTIDE SEQUENCE [LARGE SCALE GENOMIC DNA]</scope>
    <source>
        <strain evidence="3">mixupus</strain>
    </source>
</reference>
<dbReference type="SMART" id="SM00769">
    <property type="entry name" value="WHy"/>
    <property type="match status" value="1"/>
</dbReference>
<dbReference type="InterPro" id="IPR004864">
    <property type="entry name" value="LEA_2"/>
</dbReference>
<proteinExistence type="predicted"/>
<dbReference type="SUPFAM" id="SSF117070">
    <property type="entry name" value="LEA14-like"/>
    <property type="match status" value="1"/>
</dbReference>
<keyword evidence="3" id="KW-1185">Reference proteome</keyword>
<dbReference type="Proteomes" id="UP000009026">
    <property type="component" value="Chromosome"/>
</dbReference>
<dbReference type="eggNOG" id="COG5608">
    <property type="taxonomic scope" value="Bacteria"/>
</dbReference>